<dbReference type="GO" id="GO:0000981">
    <property type="term" value="F:DNA-binding transcription factor activity, RNA polymerase II-specific"/>
    <property type="evidence" value="ECO:0007669"/>
    <property type="project" value="InterPro"/>
</dbReference>
<dbReference type="InterPro" id="IPR007219">
    <property type="entry name" value="XnlR_reg_dom"/>
</dbReference>
<protein>
    <submittedName>
        <fullName evidence="14">Fungal-specific transcription factor domain-containing protein</fullName>
    </submittedName>
</protein>
<dbReference type="EMBL" id="ML738820">
    <property type="protein sequence ID" value="KAE8155634.1"/>
    <property type="molecule type" value="Genomic_DNA"/>
</dbReference>
<evidence type="ECO:0000256" key="11">
    <source>
        <dbReference type="SAM" id="MobiDB-lite"/>
    </source>
</evidence>
<keyword evidence="8 12" id="KW-0472">Membrane</keyword>
<dbReference type="InterPro" id="IPR001129">
    <property type="entry name" value="Membr-assoc_MAPEG"/>
</dbReference>
<sequence>METTSTRPKKRRCVKERVRVTRACDACKRKKLRCSGTLPCSLCQRSSQSCEYTTSYTRGKVPPIPTLHQPEGNSNVAERHIQEKPAPYVDRMTASPDTEVIEGHSASRVDGDASNLQSRDSPEPHQTDMEGHYVGPSSGVSFLLRIQKRLHENIAFPLNTPIFSFGDAPLPKSDPSFLFLPSKDEAKDLCSRYFDFAFPTHRFLHQQQVECWLDEFYNRLQESHSPGPGEREIRALLLMVFAQASEYHTRSGGRLEDSRTRSYGSDASSPYNSAVYFGASEHHLAAETGPVRVTSVQARLAQCFYLLSQSRINHCWSLFGTTARLAIAIGLHRKRRREYPSTVNLVEQECSKRVFWCAYSLDNYLSAALGRPRIFHDDEIDQEFPEIAEDRQITLTSILPPTSSSQSIMLAPVYHAKLSKIISGILHDLYGIQRSTLTAQASAAAKYGAEMTQWRKELSEFLDLPNVNIMKITYQRQYTVLNLAFYHAQILLYRPFLLKGFTLLIKEHSRRNDKLQGTIDQNIKSCLEAAMKVVSIVHDLSAKGRMYRAFWVLKFTHYYAFSAIVVLYVHYIRSRSRQNTTDVDLTYYMAGKQGQDDLASCGSQSSFSQRYVMVLEELRKEAQKATTRGNQESIDHPPTNRPDLGATESGTSRPGDLNQLRNMADSQHTRVYPVASDRLDDIPSSAQVSYHGVQPAASFQFPSAPQESEVGSLQGISPESYIADLASWGEFDSLAATGLGDFVLGIAGFCRNMSTGQVSALLAPVVALNIWTFVMEGWMYQARIPVYSKLNIKNTITKRELDAMTPASVRWKGDNYNHLMEQPTQFYAIALVLALAGKDDKVDILLAWSYVAVRIVHSLVQSTSNHIMSRFSTFVFSSGILAVMTGRAALLVF</sequence>
<keyword evidence="5 12" id="KW-1133">Transmembrane helix</keyword>
<evidence type="ECO:0000259" key="13">
    <source>
        <dbReference type="PROSITE" id="PS50048"/>
    </source>
</evidence>
<dbReference type="OrthoDB" id="4456959at2759"/>
<dbReference type="SMART" id="SM00066">
    <property type="entry name" value="GAL4"/>
    <property type="match status" value="1"/>
</dbReference>
<dbReference type="PROSITE" id="PS50048">
    <property type="entry name" value="ZN2_CY6_FUNGAL_2"/>
    <property type="match status" value="1"/>
</dbReference>
<organism evidence="14 15">
    <name type="scientific">Aspergillus tamarii</name>
    <dbReference type="NCBI Taxonomy" id="41984"/>
    <lineage>
        <taxon>Eukaryota</taxon>
        <taxon>Fungi</taxon>
        <taxon>Dikarya</taxon>
        <taxon>Ascomycota</taxon>
        <taxon>Pezizomycotina</taxon>
        <taxon>Eurotiomycetes</taxon>
        <taxon>Eurotiomycetidae</taxon>
        <taxon>Eurotiales</taxon>
        <taxon>Aspergillaceae</taxon>
        <taxon>Aspergillus</taxon>
        <taxon>Aspergillus subgen. Circumdati</taxon>
    </lineage>
</organism>
<dbReference type="InterPro" id="IPR051711">
    <property type="entry name" value="Stress_Response_Reg"/>
</dbReference>
<comment type="subcellular location">
    <subcellularLocation>
        <location evidence="2">Membrane</location>
    </subcellularLocation>
    <subcellularLocation>
        <location evidence="1">Nucleus</location>
    </subcellularLocation>
</comment>
<dbReference type="InterPro" id="IPR036864">
    <property type="entry name" value="Zn2-C6_fun-type_DNA-bd_sf"/>
</dbReference>
<accession>A0A5N6UAL7</accession>
<evidence type="ECO:0000313" key="14">
    <source>
        <dbReference type="EMBL" id="KAE8155634.1"/>
    </source>
</evidence>
<dbReference type="InterPro" id="IPR023352">
    <property type="entry name" value="MAPEG-like_dom_sf"/>
</dbReference>
<dbReference type="CDD" id="cd12148">
    <property type="entry name" value="fungal_TF_MHR"/>
    <property type="match status" value="1"/>
</dbReference>
<evidence type="ECO:0000256" key="7">
    <source>
        <dbReference type="ARBA" id="ARBA00023125"/>
    </source>
</evidence>
<dbReference type="Gene3D" id="1.20.120.550">
    <property type="entry name" value="Membrane associated eicosanoid/glutathione metabolism-like domain"/>
    <property type="match status" value="1"/>
</dbReference>
<keyword evidence="6" id="KW-0805">Transcription regulation</keyword>
<dbReference type="PANTHER" id="PTHR47540:SF3">
    <property type="entry name" value="ZN(II)2CYS6 TRANSCRIPTION FACTOR (EUROFUNG)"/>
    <property type="match status" value="1"/>
</dbReference>
<evidence type="ECO:0000256" key="5">
    <source>
        <dbReference type="ARBA" id="ARBA00022989"/>
    </source>
</evidence>
<name>A0A5N6UAL7_ASPTM</name>
<evidence type="ECO:0000256" key="10">
    <source>
        <dbReference type="ARBA" id="ARBA00023242"/>
    </source>
</evidence>
<dbReference type="PROSITE" id="PS00463">
    <property type="entry name" value="ZN2_CY6_FUNGAL_1"/>
    <property type="match status" value="1"/>
</dbReference>
<dbReference type="PANTHER" id="PTHR47540">
    <property type="entry name" value="THIAMINE REPRESSIBLE GENES REGULATORY PROTEIN THI5"/>
    <property type="match status" value="1"/>
</dbReference>
<keyword evidence="7" id="KW-0238">DNA-binding</keyword>
<keyword evidence="4" id="KW-0479">Metal-binding</keyword>
<evidence type="ECO:0000256" key="3">
    <source>
        <dbReference type="ARBA" id="ARBA00022692"/>
    </source>
</evidence>
<evidence type="ECO:0000256" key="9">
    <source>
        <dbReference type="ARBA" id="ARBA00023163"/>
    </source>
</evidence>
<keyword evidence="3 12" id="KW-0812">Transmembrane</keyword>
<feature type="compositionally biased region" description="Basic and acidic residues" evidence="11">
    <location>
        <begin position="120"/>
        <end position="131"/>
    </location>
</feature>
<dbReference type="GO" id="GO:0043565">
    <property type="term" value="F:sequence-specific DNA binding"/>
    <property type="evidence" value="ECO:0007669"/>
    <property type="project" value="TreeGrafter"/>
</dbReference>
<gene>
    <name evidence="14" type="ORF">BDV40DRAFT_310846</name>
</gene>
<feature type="region of interest" description="Disordered" evidence="11">
    <location>
        <begin position="104"/>
        <end position="132"/>
    </location>
</feature>
<dbReference type="InterPro" id="IPR001138">
    <property type="entry name" value="Zn2Cys6_DnaBD"/>
</dbReference>
<evidence type="ECO:0000256" key="1">
    <source>
        <dbReference type="ARBA" id="ARBA00004123"/>
    </source>
</evidence>
<evidence type="ECO:0000313" key="15">
    <source>
        <dbReference type="Proteomes" id="UP000326950"/>
    </source>
</evidence>
<keyword evidence="10" id="KW-0539">Nucleus</keyword>
<evidence type="ECO:0000256" key="2">
    <source>
        <dbReference type="ARBA" id="ARBA00004370"/>
    </source>
</evidence>
<dbReference type="GO" id="GO:0045944">
    <property type="term" value="P:positive regulation of transcription by RNA polymerase II"/>
    <property type="evidence" value="ECO:0007669"/>
    <property type="project" value="TreeGrafter"/>
</dbReference>
<dbReference type="AlphaFoldDB" id="A0A5N6UAL7"/>
<dbReference type="Pfam" id="PF04082">
    <property type="entry name" value="Fungal_trans"/>
    <property type="match status" value="1"/>
</dbReference>
<keyword evidence="15" id="KW-1185">Reference proteome</keyword>
<feature type="domain" description="Zn(2)-C6 fungal-type" evidence="13">
    <location>
        <begin position="23"/>
        <end position="52"/>
    </location>
</feature>
<evidence type="ECO:0000256" key="8">
    <source>
        <dbReference type="ARBA" id="ARBA00023136"/>
    </source>
</evidence>
<dbReference type="Pfam" id="PF00172">
    <property type="entry name" value="Zn_clus"/>
    <property type="match status" value="1"/>
</dbReference>
<feature type="region of interest" description="Disordered" evidence="11">
    <location>
        <begin position="622"/>
        <end position="667"/>
    </location>
</feature>
<dbReference type="SUPFAM" id="SSF57701">
    <property type="entry name" value="Zn2/Cys6 DNA-binding domain"/>
    <property type="match status" value="1"/>
</dbReference>
<feature type="transmembrane region" description="Helical" evidence="12">
    <location>
        <begin position="549"/>
        <end position="569"/>
    </location>
</feature>
<keyword evidence="9" id="KW-0804">Transcription</keyword>
<dbReference type="CDD" id="cd00067">
    <property type="entry name" value="GAL4"/>
    <property type="match status" value="1"/>
</dbReference>
<dbReference type="GO" id="GO:0008270">
    <property type="term" value="F:zinc ion binding"/>
    <property type="evidence" value="ECO:0007669"/>
    <property type="project" value="InterPro"/>
</dbReference>
<dbReference type="Proteomes" id="UP000326950">
    <property type="component" value="Unassembled WGS sequence"/>
</dbReference>
<proteinExistence type="predicted"/>
<dbReference type="Gene3D" id="4.10.240.10">
    <property type="entry name" value="Zn(2)-C6 fungal-type DNA-binding domain"/>
    <property type="match status" value="1"/>
</dbReference>
<dbReference type="GO" id="GO:0005634">
    <property type="term" value="C:nucleus"/>
    <property type="evidence" value="ECO:0007669"/>
    <property type="project" value="UniProtKB-SubCell"/>
</dbReference>
<reference evidence="14 15" key="1">
    <citation type="submission" date="2019-04" db="EMBL/GenBank/DDBJ databases">
        <title>Friends and foes A comparative genomics study of 23 Aspergillus species from section Flavi.</title>
        <authorList>
            <consortium name="DOE Joint Genome Institute"/>
            <person name="Kjaerbolling I."/>
            <person name="Vesth T."/>
            <person name="Frisvad J.C."/>
            <person name="Nybo J.L."/>
            <person name="Theobald S."/>
            <person name="Kildgaard S."/>
            <person name="Isbrandt T."/>
            <person name="Kuo A."/>
            <person name="Sato A."/>
            <person name="Lyhne E.K."/>
            <person name="Kogle M.E."/>
            <person name="Wiebenga A."/>
            <person name="Kun R.S."/>
            <person name="Lubbers R.J."/>
            <person name="Makela M.R."/>
            <person name="Barry K."/>
            <person name="Chovatia M."/>
            <person name="Clum A."/>
            <person name="Daum C."/>
            <person name="Haridas S."/>
            <person name="He G."/>
            <person name="LaButti K."/>
            <person name="Lipzen A."/>
            <person name="Mondo S."/>
            <person name="Riley R."/>
            <person name="Salamov A."/>
            <person name="Simmons B.A."/>
            <person name="Magnuson J.K."/>
            <person name="Henrissat B."/>
            <person name="Mortensen U.H."/>
            <person name="Larsen T.O."/>
            <person name="Devries R.P."/>
            <person name="Grigoriev I.V."/>
            <person name="Machida M."/>
            <person name="Baker S.E."/>
            <person name="Andersen M.R."/>
        </authorList>
    </citation>
    <scope>NUCLEOTIDE SEQUENCE [LARGE SCALE GENOMIC DNA]</scope>
    <source>
        <strain evidence="14 15">CBS 117626</strain>
    </source>
</reference>
<evidence type="ECO:0000256" key="12">
    <source>
        <dbReference type="SAM" id="Phobius"/>
    </source>
</evidence>
<dbReference type="SMART" id="SM00906">
    <property type="entry name" value="Fungal_trans"/>
    <property type="match status" value="1"/>
</dbReference>
<evidence type="ECO:0000256" key="4">
    <source>
        <dbReference type="ARBA" id="ARBA00022723"/>
    </source>
</evidence>
<dbReference type="GO" id="GO:0006351">
    <property type="term" value="P:DNA-templated transcription"/>
    <property type="evidence" value="ECO:0007669"/>
    <property type="project" value="InterPro"/>
</dbReference>
<dbReference type="Pfam" id="PF01124">
    <property type="entry name" value="MAPEG"/>
    <property type="match status" value="1"/>
</dbReference>
<dbReference type="GO" id="GO:0016020">
    <property type="term" value="C:membrane"/>
    <property type="evidence" value="ECO:0007669"/>
    <property type="project" value="UniProtKB-SubCell"/>
</dbReference>
<evidence type="ECO:0000256" key="6">
    <source>
        <dbReference type="ARBA" id="ARBA00023015"/>
    </source>
</evidence>
<dbReference type="SUPFAM" id="SSF161084">
    <property type="entry name" value="MAPEG domain-like"/>
    <property type="match status" value="1"/>
</dbReference>